<gene>
    <name evidence="1" type="ORF">SS50377_10281</name>
    <name evidence="2" type="ORF">SS50377_20074</name>
</gene>
<reference evidence="1 2" key="1">
    <citation type="journal article" date="2014" name="PLoS Genet.">
        <title>The Genome of Spironucleus salmonicida Highlights a Fish Pathogen Adapted to Fluctuating Environments.</title>
        <authorList>
            <person name="Xu F."/>
            <person name="Jerlstrom-Hultqvist J."/>
            <person name="Einarsson E."/>
            <person name="Astvaldsson A."/>
            <person name="Svard S.G."/>
            <person name="Andersson J.O."/>
        </authorList>
    </citation>
    <scope>NUCLEOTIDE SEQUENCE</scope>
    <source>
        <strain evidence="2">ATCC 50377</strain>
    </source>
</reference>
<protein>
    <submittedName>
        <fullName evidence="1">Uncharacterized protein</fullName>
    </submittedName>
</protein>
<sequence length="482" mass="55292">MDNLRHYFVDQNFSSISPYYEPDFCDRSSKLNVTIPFDPVQGAIYLLQQLLVDSTQTDSLSHHFAILKLLEQHCNQNHTMLLVKPLAQYCISSLYKLGQIDFKKTDILDIIQTEKTSNIRFFLLKILTKLAQFQQLLTVGFGWQNVNFEWISTPEFLFQNADNSLVSNLIYSEKIILTEIQQRYDIEQLIDKQILQYLNQNTENILNIVSSTDQFLFSAESMILIVTAMAGDKQNFVAHAALQLIITMYLNNETQIQNLIFVTNTHVHLADLLGQKVKFPYSDTIAQASQFYTQYYNDFTFILCPLLEHQGGISAMAQTKIFNHLVTLSLFPQTSFFASFAILTAIETDISIINIISRINVDFPFLLIKSIVNQFQNDPTDALRLVALVLGNTQICCNFANQIEDFLNFVDGQNFTAQSVLGIINKAAMIPTCQVKIRNWLNTDESLLKKYIKNVFQPDTSDILIQQDFLRNEEVESLKLNE</sequence>
<dbReference type="EMBL" id="AUWU02000001">
    <property type="protein sequence ID" value="KAH0576728.1"/>
    <property type="molecule type" value="Genomic_DNA"/>
</dbReference>
<evidence type="ECO:0000313" key="3">
    <source>
        <dbReference type="Proteomes" id="UP000018208"/>
    </source>
</evidence>
<name>V6M011_9EUKA</name>
<dbReference type="VEuPathDB" id="GiardiaDB:SS50377_20074"/>
<accession>V6M011</accession>
<organism evidence="1">
    <name type="scientific">Spironucleus salmonicida</name>
    <dbReference type="NCBI Taxonomy" id="348837"/>
    <lineage>
        <taxon>Eukaryota</taxon>
        <taxon>Metamonada</taxon>
        <taxon>Diplomonadida</taxon>
        <taxon>Hexamitidae</taxon>
        <taxon>Hexamitinae</taxon>
        <taxon>Spironucleus</taxon>
    </lineage>
</organism>
<proteinExistence type="predicted"/>
<dbReference type="Proteomes" id="UP000018208">
    <property type="component" value="Unassembled WGS sequence"/>
</dbReference>
<evidence type="ECO:0000313" key="1">
    <source>
        <dbReference type="EMBL" id="EST49356.1"/>
    </source>
</evidence>
<evidence type="ECO:0000313" key="2">
    <source>
        <dbReference type="EMBL" id="KAH0576728.1"/>
    </source>
</evidence>
<reference evidence="2" key="2">
    <citation type="submission" date="2020-12" db="EMBL/GenBank/DDBJ databases">
        <title>New Spironucleus salmonicida genome in near-complete chromosomes.</title>
        <authorList>
            <person name="Xu F."/>
            <person name="Kurt Z."/>
            <person name="Jimenez-Gonzalez A."/>
            <person name="Astvaldsson A."/>
            <person name="Andersson J.O."/>
            <person name="Svard S.G."/>
        </authorList>
    </citation>
    <scope>NUCLEOTIDE SEQUENCE</scope>
    <source>
        <strain evidence="2">ATCC 50377</strain>
    </source>
</reference>
<dbReference type="EMBL" id="KI545952">
    <property type="protein sequence ID" value="EST49356.1"/>
    <property type="molecule type" value="Genomic_DNA"/>
</dbReference>
<keyword evidence="3" id="KW-1185">Reference proteome</keyword>
<dbReference type="AlphaFoldDB" id="V6M011"/>